<dbReference type="AlphaFoldDB" id="A0A8C5SXD9"/>
<sequence length="175" mass="20243">MYVLIRPSLHCLQAPGITFLGFPSPTSDLAIFLTFFFSKYFRRICSFKLFLKLFTEASWISTTNKMSWLQSAISQCYEDVFDEDADEMDIAQKEWKSAMEKRIKEGYREGVEAGKVVTLQQGFNQGYKEAVRVMFECSQLKGIIRYVVKIKIPSSQRPTFIMGFIKCITVIFFIA</sequence>
<dbReference type="GO" id="GO:0005634">
    <property type="term" value="C:nucleus"/>
    <property type="evidence" value="ECO:0007669"/>
    <property type="project" value="UniProtKB-SubCell"/>
</dbReference>
<comment type="subcellular location">
    <subcellularLocation>
        <location evidence="2">Cytoplasm</location>
    </subcellularLocation>
    <subcellularLocation>
        <location evidence="1">Nucleus</location>
    </subcellularLocation>
</comment>
<name>A0A8C5SXD9_LATLA</name>
<dbReference type="InterPro" id="IPR019191">
    <property type="entry name" value="Essential_protein_Yae1_N"/>
</dbReference>
<feature type="domain" description="Essential protein Yae1 N-terminal" evidence="5">
    <location>
        <begin position="106"/>
        <end position="144"/>
    </location>
</feature>
<evidence type="ECO:0000313" key="7">
    <source>
        <dbReference type="Proteomes" id="UP000694406"/>
    </source>
</evidence>
<evidence type="ECO:0000256" key="2">
    <source>
        <dbReference type="ARBA" id="ARBA00004496"/>
    </source>
</evidence>
<dbReference type="GeneTree" id="ENSGT00390000011176"/>
<keyword evidence="7" id="KW-1185">Reference proteome</keyword>
<dbReference type="InterPro" id="IPR038881">
    <property type="entry name" value="Yae1-like"/>
</dbReference>
<protein>
    <recommendedName>
        <fullName evidence="5">Essential protein Yae1 N-terminal domain-containing protein</fullName>
    </recommendedName>
</protein>
<evidence type="ECO:0000256" key="4">
    <source>
        <dbReference type="ARBA" id="ARBA00023242"/>
    </source>
</evidence>
<dbReference type="Ensembl" id="ENSLLTT00000024601.1">
    <property type="protein sequence ID" value="ENSLLTP00000023738.1"/>
    <property type="gene ID" value="ENSLLTG00000017503.1"/>
</dbReference>
<reference evidence="6" key="2">
    <citation type="submission" date="2025-09" db="UniProtKB">
        <authorList>
            <consortium name="Ensembl"/>
        </authorList>
    </citation>
    <scope>IDENTIFICATION</scope>
</reference>
<dbReference type="Proteomes" id="UP000694406">
    <property type="component" value="Unplaced"/>
</dbReference>
<keyword evidence="3" id="KW-0963">Cytoplasm</keyword>
<dbReference type="PANTHER" id="PTHR18829">
    <property type="entry name" value="PROTEIN YAE1 HOMOLOG"/>
    <property type="match status" value="1"/>
</dbReference>
<reference evidence="6" key="1">
    <citation type="submission" date="2025-08" db="UniProtKB">
        <authorList>
            <consortium name="Ensembl"/>
        </authorList>
    </citation>
    <scope>IDENTIFICATION</scope>
</reference>
<organism evidence="6 7">
    <name type="scientific">Laticauda laticaudata</name>
    <name type="common">Blue-ringed sea krait</name>
    <name type="synonym">Blue-lipped sea krait</name>
    <dbReference type="NCBI Taxonomy" id="8630"/>
    <lineage>
        <taxon>Eukaryota</taxon>
        <taxon>Metazoa</taxon>
        <taxon>Chordata</taxon>
        <taxon>Craniata</taxon>
        <taxon>Vertebrata</taxon>
        <taxon>Euteleostomi</taxon>
        <taxon>Lepidosauria</taxon>
        <taxon>Squamata</taxon>
        <taxon>Bifurcata</taxon>
        <taxon>Unidentata</taxon>
        <taxon>Episquamata</taxon>
        <taxon>Toxicofera</taxon>
        <taxon>Serpentes</taxon>
        <taxon>Colubroidea</taxon>
        <taxon>Elapidae</taxon>
        <taxon>Laticaudinae</taxon>
        <taxon>Laticauda</taxon>
    </lineage>
</organism>
<dbReference type="PANTHER" id="PTHR18829:SF0">
    <property type="entry name" value="PROTEIN YAE1 HOMOLOG"/>
    <property type="match status" value="1"/>
</dbReference>
<dbReference type="Pfam" id="PF09811">
    <property type="entry name" value="Yae1_N"/>
    <property type="match status" value="1"/>
</dbReference>
<evidence type="ECO:0000259" key="5">
    <source>
        <dbReference type="Pfam" id="PF09811"/>
    </source>
</evidence>
<evidence type="ECO:0000256" key="3">
    <source>
        <dbReference type="ARBA" id="ARBA00022490"/>
    </source>
</evidence>
<proteinExistence type="predicted"/>
<keyword evidence="4" id="KW-0539">Nucleus</keyword>
<evidence type="ECO:0000313" key="6">
    <source>
        <dbReference type="Ensembl" id="ENSLLTP00000023738.1"/>
    </source>
</evidence>
<evidence type="ECO:0000256" key="1">
    <source>
        <dbReference type="ARBA" id="ARBA00004123"/>
    </source>
</evidence>
<dbReference type="GO" id="GO:0005737">
    <property type="term" value="C:cytoplasm"/>
    <property type="evidence" value="ECO:0007669"/>
    <property type="project" value="UniProtKB-SubCell"/>
</dbReference>
<accession>A0A8C5SXD9</accession>